<evidence type="ECO:0000313" key="8">
    <source>
        <dbReference type="EMBL" id="MFB9136131.1"/>
    </source>
</evidence>
<dbReference type="Gene3D" id="2.60.120.260">
    <property type="entry name" value="Galactose-binding domain-like"/>
    <property type="match status" value="2"/>
</dbReference>
<evidence type="ECO:0000256" key="1">
    <source>
        <dbReference type="ARBA" id="ARBA00001445"/>
    </source>
</evidence>
<dbReference type="InterPro" id="IPR008902">
    <property type="entry name" value="Rhamnosid_concanavalin"/>
</dbReference>
<dbReference type="InterPro" id="IPR035398">
    <property type="entry name" value="Bac_rhamnosid_C"/>
</dbReference>
<protein>
    <recommendedName>
        <fullName evidence="2">alpha-L-rhamnosidase</fullName>
        <ecNumber evidence="2">3.2.1.40</ecNumber>
    </recommendedName>
</protein>
<comment type="catalytic activity">
    <reaction evidence="1">
        <text>Hydrolysis of terminal non-reducing alpha-L-rhamnose residues in alpha-L-rhamnosides.</text>
        <dbReference type="EC" id="3.2.1.40"/>
    </reaction>
</comment>
<dbReference type="InterPro" id="IPR035396">
    <property type="entry name" value="Bac_rhamnosid6H"/>
</dbReference>
<dbReference type="InterPro" id="IPR008979">
    <property type="entry name" value="Galactose-bd-like_sf"/>
</dbReference>
<dbReference type="InterPro" id="IPR016007">
    <property type="entry name" value="Alpha_rhamnosid"/>
</dbReference>
<dbReference type="InterPro" id="IPR012341">
    <property type="entry name" value="6hp_glycosidase-like_sf"/>
</dbReference>
<dbReference type="Pfam" id="PF05592">
    <property type="entry name" value="Bac_rhamnosid"/>
    <property type="match status" value="1"/>
</dbReference>
<reference evidence="8 9" key="1">
    <citation type="submission" date="2024-09" db="EMBL/GenBank/DDBJ databases">
        <authorList>
            <person name="Sun Q."/>
            <person name="Mori K."/>
        </authorList>
    </citation>
    <scope>NUCLEOTIDE SEQUENCE [LARGE SCALE GENOMIC DNA]</scope>
    <source>
        <strain evidence="8 9">CECT 8064</strain>
    </source>
</reference>
<dbReference type="GO" id="GO:0016787">
    <property type="term" value="F:hydrolase activity"/>
    <property type="evidence" value="ECO:0007669"/>
    <property type="project" value="UniProtKB-KW"/>
</dbReference>
<dbReference type="PANTHER" id="PTHR33307">
    <property type="entry name" value="ALPHA-RHAMNOSIDASE (EUROFUNG)"/>
    <property type="match status" value="1"/>
</dbReference>
<accession>A0ABV5HRF1</accession>
<dbReference type="EC" id="3.2.1.40" evidence="2"/>
<feature type="domain" description="Alpha-L-rhamnosidase concanavalin-like" evidence="4">
    <location>
        <begin position="316"/>
        <end position="432"/>
    </location>
</feature>
<name>A0ABV5HRF1_9VIBR</name>
<dbReference type="SUPFAM" id="SSF49785">
    <property type="entry name" value="Galactose-binding domain-like"/>
    <property type="match status" value="1"/>
</dbReference>
<evidence type="ECO:0000313" key="9">
    <source>
        <dbReference type="Proteomes" id="UP001589645"/>
    </source>
</evidence>
<gene>
    <name evidence="8" type="ORF">ACFFUV_14255</name>
</gene>
<dbReference type="EMBL" id="JBHMEP010000004">
    <property type="protein sequence ID" value="MFB9136131.1"/>
    <property type="molecule type" value="Genomic_DNA"/>
</dbReference>
<proteinExistence type="predicted"/>
<evidence type="ECO:0000256" key="3">
    <source>
        <dbReference type="ARBA" id="ARBA00022801"/>
    </source>
</evidence>
<organism evidence="8 9">
    <name type="scientific">Vibrio olivae</name>
    <dbReference type="NCBI Taxonomy" id="1243002"/>
    <lineage>
        <taxon>Bacteria</taxon>
        <taxon>Pseudomonadati</taxon>
        <taxon>Pseudomonadota</taxon>
        <taxon>Gammaproteobacteria</taxon>
        <taxon>Vibrionales</taxon>
        <taxon>Vibrionaceae</taxon>
        <taxon>Vibrio</taxon>
    </lineage>
</organism>
<dbReference type="Proteomes" id="UP001589645">
    <property type="component" value="Unassembled WGS sequence"/>
</dbReference>
<dbReference type="InterPro" id="IPR008928">
    <property type="entry name" value="6-hairpin_glycosidase_sf"/>
</dbReference>
<feature type="domain" description="Bacterial alpha-L-rhamnosidase N-terminal" evidence="5">
    <location>
        <begin position="135"/>
        <end position="296"/>
    </location>
</feature>
<evidence type="ECO:0000259" key="7">
    <source>
        <dbReference type="Pfam" id="PF17390"/>
    </source>
</evidence>
<evidence type="ECO:0000256" key="2">
    <source>
        <dbReference type="ARBA" id="ARBA00012652"/>
    </source>
</evidence>
<dbReference type="Gene3D" id="2.60.420.10">
    <property type="entry name" value="Maltose phosphorylase, domain 3"/>
    <property type="match status" value="1"/>
</dbReference>
<dbReference type="Pfam" id="PF08531">
    <property type="entry name" value="Bac_rhamnosid_N"/>
    <property type="match status" value="1"/>
</dbReference>
<dbReference type="Pfam" id="PF17389">
    <property type="entry name" value="Bac_rhamnosid6H"/>
    <property type="match status" value="1"/>
</dbReference>
<dbReference type="SUPFAM" id="SSF48208">
    <property type="entry name" value="Six-hairpin glycosidases"/>
    <property type="match status" value="1"/>
</dbReference>
<keyword evidence="9" id="KW-1185">Reference proteome</keyword>
<sequence length="881" mass="99929">MSTKQLTINDKLHAVVTDRQAINVSWQVDFTQYRYEVNIYHQGKALYFKSKFGNENTHCVEGLTLKPSCQYHVEVVVYGDAESFRVFTNSFMTGNFGRFQGRWISNGHTLNNDSDYYTPTHNVWMKKTLEIEDAAESAYIHLVGLGYYTLYINGQRVSEYQLNNDWSNYDKVVYYDTFDITRYLKPGTNYVAVELANGWYNPAPLTLFGKYNLRDVLAIGEPKLLADIVIHHAQHQQVISTDDSWQVVPGAYLANNMYLGERVDLKRASELAADLTLNHQPGKPATLCQGPEGSLIPSFIDKIALGKNVEAFAITELGPKHLMVDFGETVSGFIDAQFYSDSTQQVSFLYSEERNLDGRLNTDSTLAGFVGKQVSESFVVPGGAGAPERAAQLDACLPQIGKNRFINQYCYHSFRYVEIKGIELTKLEHIQAFYAHTQLREVGHFECSNYYLNDLYQIAKTTKLNNIHSVIEDCARERLAYGGDMVALADSQVLMFDSATLYQKTLADFVNDVRDNGGFPETAPFMGIKSNGTGEGAGPLGWQLAVPYLLKMHHRHYGNQQLIEQWIPSLEAQFSHLESIGLPAISECCLGDWGSSTPSEGDYKQSSPARAFTASCFYYYHAQLLAEFEQCIGRSDKADGYQIKANNIKQQIKHLYRNPDGSYADKSQTSYIFAIYFELEPELQPLIDELLNVIERNHYILTCGIFGQSFIYQLANKIDVNAVIYKWLYQKQGISHMLKDNNRALKEFFGDNNNGSCNHAMFSSYVSWLYRSLGGIHICDDAIGANKVLIKPYFASDISHVSCCYQSMKGLIHCEWKKENEKIHLSLSIPHNMSQCTLVIPEKYKNSICDINFKLYDEKHIQLDITDIRELNLKLNSVLVH</sequence>
<comment type="caution">
    <text evidence="8">The sequence shown here is derived from an EMBL/GenBank/DDBJ whole genome shotgun (WGS) entry which is preliminary data.</text>
</comment>
<evidence type="ECO:0000259" key="4">
    <source>
        <dbReference type="Pfam" id="PF05592"/>
    </source>
</evidence>
<dbReference type="RefSeq" id="WP_390194081.1">
    <property type="nucleotide sequence ID" value="NZ_JBHMEP010000004.1"/>
</dbReference>
<dbReference type="InterPro" id="IPR013737">
    <property type="entry name" value="Bac_rhamnosid_N"/>
</dbReference>
<feature type="domain" description="Alpha-L-rhamnosidase C-terminal" evidence="7">
    <location>
        <begin position="786"/>
        <end position="846"/>
    </location>
</feature>
<dbReference type="Pfam" id="PF17390">
    <property type="entry name" value="Bac_rhamnosid_C"/>
    <property type="match status" value="1"/>
</dbReference>
<evidence type="ECO:0000259" key="6">
    <source>
        <dbReference type="Pfam" id="PF17389"/>
    </source>
</evidence>
<evidence type="ECO:0000259" key="5">
    <source>
        <dbReference type="Pfam" id="PF08531"/>
    </source>
</evidence>
<dbReference type="PANTHER" id="PTHR33307:SF6">
    <property type="entry name" value="ALPHA-RHAMNOSIDASE (EUROFUNG)-RELATED"/>
    <property type="match status" value="1"/>
</dbReference>
<feature type="domain" description="Alpha-L-rhamnosidase six-hairpin glycosidase" evidence="6">
    <location>
        <begin position="441"/>
        <end position="772"/>
    </location>
</feature>
<keyword evidence="3 8" id="KW-0378">Hydrolase</keyword>
<dbReference type="Gene3D" id="1.50.10.10">
    <property type="match status" value="1"/>
</dbReference>